<feature type="compositionally biased region" description="Basic residues" evidence="3">
    <location>
        <begin position="34"/>
        <end position="48"/>
    </location>
</feature>
<reference evidence="7" key="1">
    <citation type="submission" date="2006-01" db="EMBL/GenBank/DDBJ databases">
        <title>Genome of the cyst-dividing bacterium Ramlibacter tataouinensis.</title>
        <authorList>
            <person name="Barakat M."/>
            <person name="Ortet P."/>
            <person name="De Luca G."/>
            <person name="Jourlin-Castelli C."/>
            <person name="Ansaldi M."/>
            <person name="Py B."/>
            <person name="Fichant G."/>
            <person name="Coutinho P."/>
            <person name="Voulhoux R."/>
            <person name="Bastien O."/>
            <person name="Roy S."/>
            <person name="Marechal E."/>
            <person name="Henrissat B."/>
            <person name="Quentin Y."/>
            <person name="Noirot P."/>
            <person name="Filloux A."/>
            <person name="Mejean V."/>
            <person name="DuBow M."/>
            <person name="Barras F."/>
            <person name="Heulin T."/>
        </authorList>
    </citation>
    <scope>NUCLEOTIDE SEQUENCE [LARGE SCALE GENOMIC DNA]</scope>
    <source>
        <strain evidence="7">ATCC BAA-407 / DSM 14655 / LMG 21543 / TTB310</strain>
    </source>
</reference>
<keyword evidence="7" id="KW-1185">Reference proteome</keyword>
<dbReference type="PATRIC" id="fig|365046.3.peg.2233"/>
<gene>
    <name evidence="6" type="ordered locus">Rta_21800</name>
</gene>
<keyword evidence="4" id="KW-0732">Signal</keyword>
<dbReference type="STRING" id="365046.Rta_21800"/>
<dbReference type="PANTHER" id="PTHR35603">
    <property type="match status" value="1"/>
</dbReference>
<dbReference type="PANTHER" id="PTHR35603:SF2">
    <property type="entry name" value="OUTER MEMBRANE LIPOPROTEIN"/>
    <property type="match status" value="1"/>
</dbReference>
<feature type="region of interest" description="Disordered" evidence="3">
    <location>
        <begin position="23"/>
        <end position="53"/>
    </location>
</feature>
<evidence type="ECO:0000259" key="5">
    <source>
        <dbReference type="Pfam" id="PF05433"/>
    </source>
</evidence>
<dbReference type="GO" id="GO:0019867">
    <property type="term" value="C:outer membrane"/>
    <property type="evidence" value="ECO:0007669"/>
    <property type="project" value="InterPro"/>
</dbReference>
<dbReference type="InterPro" id="IPR008816">
    <property type="entry name" value="Gly_zipper_2TM_dom"/>
</dbReference>
<comment type="subcellular location">
    <subcellularLocation>
        <location evidence="1">Membrane</location>
    </subcellularLocation>
</comment>
<evidence type="ECO:0000313" key="6">
    <source>
        <dbReference type="EMBL" id="AEG93276.1"/>
    </source>
</evidence>
<dbReference type="Proteomes" id="UP000008385">
    <property type="component" value="Chromosome"/>
</dbReference>
<organism evidence="6 7">
    <name type="scientific">Ramlibacter tataouinensis (strain ATCC BAA-407 / DSM 14655 / LMG 21543 / TTB310)</name>
    <dbReference type="NCBI Taxonomy" id="365046"/>
    <lineage>
        <taxon>Bacteria</taxon>
        <taxon>Pseudomonadati</taxon>
        <taxon>Pseudomonadota</taxon>
        <taxon>Betaproteobacteria</taxon>
        <taxon>Burkholderiales</taxon>
        <taxon>Comamonadaceae</taxon>
        <taxon>Ramlibacter</taxon>
    </lineage>
</organism>
<evidence type="ECO:0000256" key="1">
    <source>
        <dbReference type="ARBA" id="ARBA00004370"/>
    </source>
</evidence>
<proteinExistence type="predicted"/>
<evidence type="ECO:0000313" key="7">
    <source>
        <dbReference type="Proteomes" id="UP000008385"/>
    </source>
</evidence>
<name>F5XZA6_RAMTT</name>
<feature type="chain" id="PRO_5003335424" evidence="4">
    <location>
        <begin position="25"/>
        <end position="248"/>
    </location>
</feature>
<keyword evidence="2" id="KW-0472">Membrane</keyword>
<feature type="signal peptide" evidence="4">
    <location>
        <begin position="1"/>
        <end position="24"/>
    </location>
</feature>
<dbReference type="InterPro" id="IPR051407">
    <property type="entry name" value="Bact_OM_lipoprot/Surf_antigen"/>
</dbReference>
<evidence type="ECO:0000256" key="2">
    <source>
        <dbReference type="ARBA" id="ARBA00023136"/>
    </source>
</evidence>
<dbReference type="HOGENOM" id="CLU_1022615_0_0_4"/>
<reference evidence="6 7" key="2">
    <citation type="journal article" date="2011" name="PLoS ONE">
        <title>The Cyst-Dividing Bacterium Ramlibacter tataouinensis TTB310 Genome Reveals a Well-Stocked Toolbox for Adaptation to a Desert Environment.</title>
        <authorList>
            <person name="De Luca G."/>
            <person name="Barakat M."/>
            <person name="Ortet P."/>
            <person name="Fochesato S."/>
            <person name="Jourlin-Castelli C."/>
            <person name="Ansaldi M."/>
            <person name="Py B."/>
            <person name="Fichant G."/>
            <person name="Coutinho P.M."/>
            <person name="Voulhoux R."/>
            <person name="Bastien O."/>
            <person name="Marechal E."/>
            <person name="Henrissat B."/>
            <person name="Quentin Y."/>
            <person name="Noirot P."/>
            <person name="Filloux A."/>
            <person name="Mejean V."/>
            <person name="Dubow M.S."/>
            <person name="Barras F."/>
            <person name="Barbe V."/>
            <person name="Weissenbach J."/>
            <person name="Mihalcescu I."/>
            <person name="Vermeglio A."/>
            <person name="Achouak W."/>
            <person name="Heulin T."/>
        </authorList>
    </citation>
    <scope>NUCLEOTIDE SEQUENCE [LARGE SCALE GENOMIC DNA]</scope>
    <source>
        <strain evidence="7">ATCC BAA-407 / DSM 14655 / LMG 21543 / TTB310</strain>
    </source>
</reference>
<dbReference type="eggNOG" id="COG4520">
    <property type="taxonomic scope" value="Bacteria"/>
</dbReference>
<feature type="domain" description="Glycine zipper 2TM" evidence="5">
    <location>
        <begin position="128"/>
        <end position="168"/>
    </location>
</feature>
<evidence type="ECO:0000256" key="3">
    <source>
        <dbReference type="SAM" id="MobiDB-lite"/>
    </source>
</evidence>
<dbReference type="EMBL" id="CP000245">
    <property type="protein sequence ID" value="AEG93276.1"/>
    <property type="molecule type" value="Genomic_DNA"/>
</dbReference>
<dbReference type="Pfam" id="PF05433">
    <property type="entry name" value="Rick_17kDa_Anti"/>
    <property type="match status" value="1"/>
</dbReference>
<protein>
    <submittedName>
        <fullName evidence="6">17 kDa surface antigen-like protein</fullName>
    </submittedName>
</protein>
<dbReference type="KEGG" id="rta:Rta_21800"/>
<accession>F5XZA6</accession>
<dbReference type="OrthoDB" id="6931506at2"/>
<dbReference type="AlphaFoldDB" id="F5XZA6"/>
<sequence>MRPRRFLPLLLSALAVLVSAPTLADDDDDDDRRGRGHKHGHHKHKEHKEHKEEFWEGNCKIERKWEKNGDFKEERKCKGARPVAVHAAPAVVYPPWIVVQQGAPVYAPQRAPDVPASGVSRCQSQTVGHVLGGIVGGVLGNQIGSGDGRVLATVGGAVAGVLVGGEIGRRMDANNQACVGQVLEFAPPGRRVQWATDAGPYAVVPGQVTQNQGRFCRPYTFEQQTALGWKRASGTACRRDDGVWLKHS</sequence>
<evidence type="ECO:0000256" key="4">
    <source>
        <dbReference type="SAM" id="SignalP"/>
    </source>
</evidence>
<dbReference type="RefSeq" id="WP_013901508.1">
    <property type="nucleotide sequence ID" value="NC_015677.1"/>
</dbReference>